<evidence type="ECO:0000313" key="1">
    <source>
        <dbReference type="EMBL" id="ETJ15950.1"/>
    </source>
</evidence>
<dbReference type="Proteomes" id="UP000018853">
    <property type="component" value="Unassembled WGS sequence"/>
</dbReference>
<proteinExistence type="predicted"/>
<feature type="non-terminal residue" evidence="1">
    <location>
        <position position="1"/>
    </location>
</feature>
<name>W1WFR7_ECOLX</name>
<organism evidence="1 2">
    <name type="scientific">Escherichia coli DORA_A_5_14_21</name>
    <dbReference type="NCBI Taxonomy" id="1403943"/>
    <lineage>
        <taxon>Bacteria</taxon>
        <taxon>Pseudomonadati</taxon>
        <taxon>Pseudomonadota</taxon>
        <taxon>Gammaproteobacteria</taxon>
        <taxon>Enterobacterales</taxon>
        <taxon>Enterobacteriaceae</taxon>
        <taxon>Escherichia</taxon>
    </lineage>
</organism>
<reference evidence="1 2" key="1">
    <citation type="submission" date="2013-12" db="EMBL/GenBank/DDBJ databases">
        <title>A Varibaculum cambriense genome reconstructed from a premature infant gut community with otherwise low bacterial novelty that shifts toward anaerobic metabolism during the third week of life.</title>
        <authorList>
            <person name="Brown C.T."/>
            <person name="Sharon I."/>
            <person name="Thomas B.C."/>
            <person name="Castelle C.J."/>
            <person name="Morowitz M.J."/>
            <person name="Banfield J.F."/>
        </authorList>
    </citation>
    <scope>NUCLEOTIDE SEQUENCE [LARGE SCALE GENOMIC DNA]</scope>
    <source>
        <strain evidence="2">DORA_A_5_14_21</strain>
    </source>
</reference>
<dbReference type="EMBL" id="AZLZ01002352">
    <property type="protein sequence ID" value="ETJ15950.1"/>
    <property type="molecule type" value="Genomic_DNA"/>
</dbReference>
<dbReference type="AlphaFoldDB" id="W1WFR7"/>
<comment type="caution">
    <text evidence="1">The sequence shown here is derived from an EMBL/GenBank/DDBJ whole genome shotgun (WGS) entry which is preliminary data.</text>
</comment>
<accession>W1WFR7</accession>
<sequence>FATVHNNLVYYNASLKKGGGNEFKTLKSRQEFLAAIISINETRLRAADPAIPAIQALNSFLDEGNHLKDLYTNKIRTAAEQKRLNEILRAQVISGLKASEGLAKLLIASGIML</sequence>
<evidence type="ECO:0000313" key="2">
    <source>
        <dbReference type="Proteomes" id="UP000018853"/>
    </source>
</evidence>
<gene>
    <name evidence="1" type="ORF">Q609_ECAC02352G0002</name>
</gene>
<protein>
    <submittedName>
        <fullName evidence="1">Uncharacterized protein</fullName>
    </submittedName>
</protein>
<dbReference type="PATRIC" id="fig|1403943.3.peg.4638"/>